<organism evidence="1">
    <name type="scientific">marine sediment metagenome</name>
    <dbReference type="NCBI Taxonomy" id="412755"/>
    <lineage>
        <taxon>unclassified sequences</taxon>
        <taxon>metagenomes</taxon>
        <taxon>ecological metagenomes</taxon>
    </lineage>
</organism>
<protein>
    <submittedName>
        <fullName evidence="1">Uncharacterized protein</fullName>
    </submittedName>
</protein>
<proteinExistence type="predicted"/>
<accession>A0A0F9EET8</accession>
<dbReference type="SUPFAM" id="SSF49899">
    <property type="entry name" value="Concanavalin A-like lectins/glucanases"/>
    <property type="match status" value="1"/>
</dbReference>
<feature type="non-terminal residue" evidence="1">
    <location>
        <position position="1"/>
    </location>
</feature>
<sequence length="551" mass="57775">SNQAIAYENALAGLLDMLEVLGPDVEAYFTAQGQLIIRDTPWWSDGANEYDYDEDSILGLQRFENAGKVHTQAVVTGATSGASHTRNAPSSIVDIYGTNKITISSGLITTLSQAEDLSYVLLKHGGRHMDMGEIKIQLNPYLNIGTLLTVKDASVSTTPIGPFKAASITHTFRANSVHESTMKGFLNESSSSSSASSISSSSSSLSLSSSSSSSRSSLSLTVSSSSSSISVSSSSSLSVSSSSSSLSLSISSSSSSSLSLSSSSSSSSLSLSISSSSSSLSVSSSSSLSLSSSSSSLSSSSRSSSSSSLSLLAGNDFSGDANCVALWRMEEDALTVDSIGTNTLVASGSSPTNNTTNYKEGVGSADFERTNAQYFSIPDASLDAGYSLKNGDSNKKISVCGWFQLESATGTMGIYSKDKLGDRTLMIRVTSADKFEVKLGYGDGTLNETIYQATTLVIGRFYHFGFTFQDSDKSWQLVVWDDTASNKIINTSGNSTNNVHIGSAPVAVGLGYFEGDDTPVNHFDGEIDEVVVFKDILTTGEIDQIRQGTYS</sequence>
<dbReference type="Gene3D" id="2.60.120.200">
    <property type="match status" value="1"/>
</dbReference>
<gene>
    <name evidence="1" type="ORF">LCGC14_2084560</name>
</gene>
<comment type="caution">
    <text evidence="1">The sequence shown here is derived from an EMBL/GenBank/DDBJ whole genome shotgun (WGS) entry which is preliminary data.</text>
</comment>
<dbReference type="EMBL" id="LAZR01025263">
    <property type="protein sequence ID" value="KKL72474.1"/>
    <property type="molecule type" value="Genomic_DNA"/>
</dbReference>
<dbReference type="Pfam" id="PF13385">
    <property type="entry name" value="Laminin_G_3"/>
    <property type="match status" value="1"/>
</dbReference>
<reference evidence="1" key="1">
    <citation type="journal article" date="2015" name="Nature">
        <title>Complex archaea that bridge the gap between prokaryotes and eukaryotes.</title>
        <authorList>
            <person name="Spang A."/>
            <person name="Saw J.H."/>
            <person name="Jorgensen S.L."/>
            <person name="Zaremba-Niedzwiedzka K."/>
            <person name="Martijn J."/>
            <person name="Lind A.E."/>
            <person name="van Eijk R."/>
            <person name="Schleper C."/>
            <person name="Guy L."/>
            <person name="Ettema T.J."/>
        </authorList>
    </citation>
    <scope>NUCLEOTIDE SEQUENCE</scope>
</reference>
<evidence type="ECO:0000313" key="1">
    <source>
        <dbReference type="EMBL" id="KKL72474.1"/>
    </source>
</evidence>
<name>A0A0F9EET8_9ZZZZ</name>
<dbReference type="AlphaFoldDB" id="A0A0F9EET8"/>
<dbReference type="InterPro" id="IPR013320">
    <property type="entry name" value="ConA-like_dom_sf"/>
</dbReference>